<organism evidence="3 4">
    <name type="scientific">Sphagnum troendelagicum</name>
    <dbReference type="NCBI Taxonomy" id="128251"/>
    <lineage>
        <taxon>Eukaryota</taxon>
        <taxon>Viridiplantae</taxon>
        <taxon>Streptophyta</taxon>
        <taxon>Embryophyta</taxon>
        <taxon>Bryophyta</taxon>
        <taxon>Sphagnophytina</taxon>
        <taxon>Sphagnopsida</taxon>
        <taxon>Sphagnales</taxon>
        <taxon>Sphagnaceae</taxon>
        <taxon>Sphagnum</taxon>
    </lineage>
</organism>
<protein>
    <recommendedName>
        <fullName evidence="2">HMA domain-containing protein</fullName>
    </recommendedName>
</protein>
<gene>
    <name evidence="3" type="ORF">CSSPTR1EN2_LOCUS4415</name>
</gene>
<name>A0ABP0TJS7_9BRYO</name>
<reference evidence="3" key="1">
    <citation type="submission" date="2024-02" db="EMBL/GenBank/DDBJ databases">
        <authorList>
            <consortium name="ELIXIR-Norway"/>
            <consortium name="Elixir Norway"/>
        </authorList>
    </citation>
    <scope>NUCLEOTIDE SEQUENCE</scope>
</reference>
<dbReference type="SUPFAM" id="SSF55008">
    <property type="entry name" value="HMA, heavy metal-associated domain"/>
    <property type="match status" value="1"/>
</dbReference>
<keyword evidence="1" id="KW-0479">Metal-binding</keyword>
<dbReference type="Gene3D" id="3.30.70.100">
    <property type="match status" value="1"/>
</dbReference>
<accession>A0ABP0TJS7</accession>
<sequence>MAGNNYMNYPDPRWRSNYFYEENYGPMQQPSFWNDGRLPDYQPVREEPARMFYEGDQWRPDYNHGRYNGVPQYNGPQYYYNAGPPRPMDEVFGPAGPPAETPFWMQQSNPIYDRKYDMNYRPRRITVELWMPICCNKCERRVKQHLESIQGAEEVTTDQVSKKVTVTGDIDPNFVLRCAQNHKPDSTFWYMSN</sequence>
<feature type="domain" description="HMA" evidence="2">
    <location>
        <begin position="124"/>
        <end position="187"/>
    </location>
</feature>
<dbReference type="CDD" id="cd00371">
    <property type="entry name" value="HMA"/>
    <property type="match status" value="1"/>
</dbReference>
<dbReference type="PANTHER" id="PTHR22814:SF336">
    <property type="entry name" value="HEAVY METAL-ASSOCIATED ISOPRENYLATED PLANT PROTEIN 23"/>
    <property type="match status" value="1"/>
</dbReference>
<keyword evidence="4" id="KW-1185">Reference proteome</keyword>
<dbReference type="PROSITE" id="PS50846">
    <property type="entry name" value="HMA_2"/>
    <property type="match status" value="1"/>
</dbReference>
<evidence type="ECO:0000259" key="2">
    <source>
        <dbReference type="PROSITE" id="PS50846"/>
    </source>
</evidence>
<evidence type="ECO:0000313" key="4">
    <source>
        <dbReference type="Proteomes" id="UP001497512"/>
    </source>
</evidence>
<dbReference type="InterPro" id="IPR036163">
    <property type="entry name" value="HMA_dom_sf"/>
</dbReference>
<dbReference type="InterPro" id="IPR006121">
    <property type="entry name" value="HMA_dom"/>
</dbReference>
<dbReference type="Pfam" id="PF00403">
    <property type="entry name" value="HMA"/>
    <property type="match status" value="1"/>
</dbReference>
<evidence type="ECO:0000313" key="3">
    <source>
        <dbReference type="EMBL" id="CAK9198395.1"/>
    </source>
</evidence>
<dbReference type="EMBL" id="OZ019904">
    <property type="protein sequence ID" value="CAK9198395.1"/>
    <property type="molecule type" value="Genomic_DNA"/>
</dbReference>
<evidence type="ECO:0000256" key="1">
    <source>
        <dbReference type="ARBA" id="ARBA00022723"/>
    </source>
</evidence>
<dbReference type="PANTHER" id="PTHR22814">
    <property type="entry name" value="COPPER TRANSPORT PROTEIN ATOX1-RELATED"/>
    <property type="match status" value="1"/>
</dbReference>
<dbReference type="Proteomes" id="UP001497512">
    <property type="component" value="Chromosome 12"/>
</dbReference>
<proteinExistence type="predicted"/>